<keyword evidence="3" id="KW-1185">Reference proteome</keyword>
<dbReference type="EMBL" id="KN832989">
    <property type="protein sequence ID" value="KIM83931.1"/>
    <property type="molecule type" value="Genomic_DNA"/>
</dbReference>
<dbReference type="HOGENOM" id="CLU_2794819_0_0_1"/>
<dbReference type="Proteomes" id="UP000054166">
    <property type="component" value="Unassembled WGS sequence"/>
</dbReference>
<keyword evidence="1" id="KW-1133">Transmembrane helix</keyword>
<evidence type="ECO:0000313" key="2">
    <source>
        <dbReference type="EMBL" id="KIM83931.1"/>
    </source>
</evidence>
<accession>A0A0C3G058</accession>
<feature type="transmembrane region" description="Helical" evidence="1">
    <location>
        <begin position="41"/>
        <end position="61"/>
    </location>
</feature>
<reference evidence="2 3" key="1">
    <citation type="submission" date="2014-04" db="EMBL/GenBank/DDBJ databases">
        <authorList>
            <consortium name="DOE Joint Genome Institute"/>
            <person name="Kuo A."/>
            <person name="Tarkka M."/>
            <person name="Buscot F."/>
            <person name="Kohler A."/>
            <person name="Nagy L.G."/>
            <person name="Floudas D."/>
            <person name="Copeland A."/>
            <person name="Barry K.W."/>
            <person name="Cichocki N."/>
            <person name="Veneault-Fourrey C."/>
            <person name="LaButti K."/>
            <person name="Lindquist E.A."/>
            <person name="Lipzen A."/>
            <person name="Lundell T."/>
            <person name="Morin E."/>
            <person name="Murat C."/>
            <person name="Sun H."/>
            <person name="Tunlid A."/>
            <person name="Henrissat B."/>
            <person name="Grigoriev I.V."/>
            <person name="Hibbett D.S."/>
            <person name="Martin F."/>
            <person name="Nordberg H.P."/>
            <person name="Cantor M.N."/>
            <person name="Hua S.X."/>
        </authorList>
    </citation>
    <scope>NUCLEOTIDE SEQUENCE [LARGE SCALE GENOMIC DNA]</scope>
    <source>
        <strain evidence="2 3">F 1598</strain>
    </source>
</reference>
<dbReference type="InParanoid" id="A0A0C3G058"/>
<dbReference type="AlphaFoldDB" id="A0A0C3G058"/>
<proteinExistence type="predicted"/>
<organism evidence="2 3">
    <name type="scientific">Piloderma croceum (strain F 1598)</name>
    <dbReference type="NCBI Taxonomy" id="765440"/>
    <lineage>
        <taxon>Eukaryota</taxon>
        <taxon>Fungi</taxon>
        <taxon>Dikarya</taxon>
        <taxon>Basidiomycota</taxon>
        <taxon>Agaricomycotina</taxon>
        <taxon>Agaricomycetes</taxon>
        <taxon>Agaricomycetidae</taxon>
        <taxon>Atheliales</taxon>
        <taxon>Atheliaceae</taxon>
        <taxon>Piloderma</taxon>
    </lineage>
</organism>
<keyword evidence="1" id="KW-0812">Transmembrane</keyword>
<sequence>MAFLTYTPSERELRECFIGLQQALALSLHCSTLSIYYRFEFLFIVLNITFMVAQMTAMYVITGTYACY</sequence>
<gene>
    <name evidence="2" type="ORF">PILCRDRAFT_818958</name>
</gene>
<protein>
    <submittedName>
        <fullName evidence="2">Uncharacterized protein</fullName>
    </submittedName>
</protein>
<name>A0A0C3G058_PILCF</name>
<evidence type="ECO:0000313" key="3">
    <source>
        <dbReference type="Proteomes" id="UP000054166"/>
    </source>
</evidence>
<keyword evidence="1" id="KW-0472">Membrane</keyword>
<evidence type="ECO:0000256" key="1">
    <source>
        <dbReference type="SAM" id="Phobius"/>
    </source>
</evidence>
<reference evidence="3" key="2">
    <citation type="submission" date="2015-01" db="EMBL/GenBank/DDBJ databases">
        <title>Evolutionary Origins and Diversification of the Mycorrhizal Mutualists.</title>
        <authorList>
            <consortium name="DOE Joint Genome Institute"/>
            <consortium name="Mycorrhizal Genomics Consortium"/>
            <person name="Kohler A."/>
            <person name="Kuo A."/>
            <person name="Nagy L.G."/>
            <person name="Floudas D."/>
            <person name="Copeland A."/>
            <person name="Barry K.W."/>
            <person name="Cichocki N."/>
            <person name="Veneault-Fourrey C."/>
            <person name="LaButti K."/>
            <person name="Lindquist E.A."/>
            <person name="Lipzen A."/>
            <person name="Lundell T."/>
            <person name="Morin E."/>
            <person name="Murat C."/>
            <person name="Riley R."/>
            <person name="Ohm R."/>
            <person name="Sun H."/>
            <person name="Tunlid A."/>
            <person name="Henrissat B."/>
            <person name="Grigoriev I.V."/>
            <person name="Hibbett D.S."/>
            <person name="Martin F."/>
        </authorList>
    </citation>
    <scope>NUCLEOTIDE SEQUENCE [LARGE SCALE GENOMIC DNA]</scope>
    <source>
        <strain evidence="3">F 1598</strain>
    </source>
</reference>